<protein>
    <submittedName>
        <fullName evidence="2">Uncharacterized protein</fullName>
    </submittedName>
</protein>
<feature type="transmembrane region" description="Helical" evidence="1">
    <location>
        <begin position="61"/>
        <end position="85"/>
    </location>
</feature>
<accession>V2UP90</accession>
<keyword evidence="1" id="KW-1133">Transmembrane helix</keyword>
<sequence length="89" mass="10212">MMLPFVLLVLLLMFMWVSLLSFPWTWVSYSVLGIEAVAAIFVLFIEYDGMKVQGAAGWTSFGFVGLSLYFAFLLGLIRLMVWGYFKFFS</sequence>
<dbReference type="EMBL" id="AYEU01000007">
    <property type="protein sequence ID" value="ESK50475.1"/>
    <property type="molecule type" value="Genomic_DNA"/>
</dbReference>
<dbReference type="Proteomes" id="UP000018418">
    <property type="component" value="Unassembled WGS sequence"/>
</dbReference>
<dbReference type="STRING" id="396323.VH98_04785"/>
<comment type="caution">
    <text evidence="2">The sequence shown here is derived from an EMBL/GenBank/DDBJ whole genome shotgun (WGS) entry which is preliminary data.</text>
</comment>
<keyword evidence="1" id="KW-0472">Membrane</keyword>
<name>V2UP90_9GAMM</name>
<evidence type="ECO:0000256" key="1">
    <source>
        <dbReference type="SAM" id="Phobius"/>
    </source>
</evidence>
<evidence type="ECO:0000313" key="3">
    <source>
        <dbReference type="Proteomes" id="UP000018418"/>
    </source>
</evidence>
<feature type="transmembrane region" description="Helical" evidence="1">
    <location>
        <begin position="31"/>
        <end position="49"/>
    </location>
</feature>
<keyword evidence="3" id="KW-1185">Reference proteome</keyword>
<evidence type="ECO:0000313" key="2">
    <source>
        <dbReference type="EMBL" id="ESK50475.1"/>
    </source>
</evidence>
<reference evidence="2 3" key="1">
    <citation type="submission" date="2013-10" db="EMBL/GenBank/DDBJ databases">
        <title>The Genome Sequence of Acinetobacter brisouii CIP 110357.</title>
        <authorList>
            <consortium name="The Broad Institute Genomics Platform"/>
            <consortium name="The Broad Institute Genome Sequencing Center for Infectious Disease"/>
            <person name="Cerqueira G."/>
            <person name="Feldgarden M."/>
            <person name="Courvalin P."/>
            <person name="Grillot-Courvalin C."/>
            <person name="Clermont D."/>
            <person name="Rocha E."/>
            <person name="Yoon E.-J."/>
            <person name="Nemec A."/>
            <person name="Young S.K."/>
            <person name="Zeng Q."/>
            <person name="Gargeya S."/>
            <person name="Fitzgerald M."/>
            <person name="Abouelleil A."/>
            <person name="Alvarado L."/>
            <person name="Berlin A.M."/>
            <person name="Chapman S.B."/>
            <person name="Gainer-Dewar J."/>
            <person name="Goldberg J."/>
            <person name="Gnerre S."/>
            <person name="Griggs A."/>
            <person name="Gujja S."/>
            <person name="Hansen M."/>
            <person name="Howarth C."/>
            <person name="Imamovic A."/>
            <person name="Ireland A."/>
            <person name="Larimer J."/>
            <person name="McCowan C."/>
            <person name="Murphy C."/>
            <person name="Pearson M."/>
            <person name="Poon T.W."/>
            <person name="Priest M."/>
            <person name="Roberts A."/>
            <person name="Saif S."/>
            <person name="Shea T."/>
            <person name="Sykes S."/>
            <person name="Wortman J."/>
            <person name="Nusbaum C."/>
            <person name="Birren B."/>
        </authorList>
    </citation>
    <scope>NUCLEOTIDE SEQUENCE [LARGE SCALE GENOMIC DNA]</scope>
    <source>
        <strain evidence="2 3">CIP 110357</strain>
    </source>
</reference>
<proteinExistence type="predicted"/>
<gene>
    <name evidence="2" type="ORF">P255_02457</name>
</gene>
<keyword evidence="1" id="KW-0812">Transmembrane</keyword>
<dbReference type="PATRIC" id="fig|1341683.3.peg.2433"/>
<dbReference type="AlphaFoldDB" id="V2UP90"/>
<dbReference type="HOGENOM" id="CLU_2393158_0_0_6"/>
<organism evidence="2 3">
    <name type="scientific">Acinetobacter brisouii CIP 110357</name>
    <dbReference type="NCBI Taxonomy" id="1341683"/>
    <lineage>
        <taxon>Bacteria</taxon>
        <taxon>Pseudomonadati</taxon>
        <taxon>Pseudomonadota</taxon>
        <taxon>Gammaproteobacteria</taxon>
        <taxon>Moraxellales</taxon>
        <taxon>Moraxellaceae</taxon>
        <taxon>Acinetobacter</taxon>
    </lineage>
</organism>